<name>A0ABW9GYC0_9FIRM</name>
<feature type="compositionally biased region" description="Basic and acidic residues" evidence="9">
    <location>
        <begin position="1"/>
        <end position="17"/>
    </location>
</feature>
<dbReference type="PROSITE" id="PS00760">
    <property type="entry name" value="SPASE_I_2"/>
    <property type="match status" value="1"/>
</dbReference>
<evidence type="ECO:0000256" key="2">
    <source>
        <dbReference type="ARBA" id="ARBA00004401"/>
    </source>
</evidence>
<keyword evidence="7" id="KW-0812">Transmembrane</keyword>
<dbReference type="InterPro" id="IPR000223">
    <property type="entry name" value="Pept_S26A_signal_pept_1"/>
</dbReference>
<comment type="catalytic activity">
    <reaction evidence="1 7">
        <text>Cleavage of hydrophobic, N-terminal signal or leader sequences from secreted and periplasmic proteins.</text>
        <dbReference type="EC" id="3.4.21.89"/>
    </reaction>
</comment>
<dbReference type="PANTHER" id="PTHR43390">
    <property type="entry name" value="SIGNAL PEPTIDASE I"/>
    <property type="match status" value="1"/>
</dbReference>
<comment type="subcellular location">
    <subcellularLocation>
        <location evidence="2">Cell membrane</location>
        <topology evidence="2">Single-pass type II membrane protein</topology>
    </subcellularLocation>
    <subcellularLocation>
        <location evidence="8">Membrane</location>
        <topology evidence="8">Single-pass type II membrane protein</topology>
    </subcellularLocation>
</comment>
<dbReference type="RefSeq" id="WP_408976923.1">
    <property type="nucleotide sequence ID" value="NZ_JBJUVG010000002.1"/>
</dbReference>
<dbReference type="PROSITE" id="PS00761">
    <property type="entry name" value="SPASE_I_3"/>
    <property type="match status" value="1"/>
</dbReference>
<dbReference type="InterPro" id="IPR019758">
    <property type="entry name" value="Pept_S26A_signal_pept_1_CS"/>
</dbReference>
<dbReference type="PROSITE" id="PS00501">
    <property type="entry name" value="SPASE_I_1"/>
    <property type="match status" value="1"/>
</dbReference>
<feature type="transmembrane region" description="Helical" evidence="7">
    <location>
        <begin position="31"/>
        <end position="55"/>
    </location>
</feature>
<dbReference type="Proteomes" id="UP001631949">
    <property type="component" value="Unassembled WGS sequence"/>
</dbReference>
<dbReference type="EMBL" id="JBJUVG010000002">
    <property type="protein sequence ID" value="MFM9413312.1"/>
    <property type="molecule type" value="Genomic_DNA"/>
</dbReference>
<dbReference type="CDD" id="cd06530">
    <property type="entry name" value="S26_SPase_I"/>
    <property type="match status" value="1"/>
</dbReference>
<dbReference type="InterPro" id="IPR019533">
    <property type="entry name" value="Peptidase_S26"/>
</dbReference>
<dbReference type="InterPro" id="IPR019757">
    <property type="entry name" value="Pept_S26A_signal_pept_1_Lys-AS"/>
</dbReference>
<dbReference type="Gene3D" id="2.10.109.10">
    <property type="entry name" value="Umud Fragment, subunit A"/>
    <property type="match status" value="1"/>
</dbReference>
<evidence type="ECO:0000313" key="11">
    <source>
        <dbReference type="EMBL" id="MFM9413312.1"/>
    </source>
</evidence>
<comment type="caution">
    <text evidence="11">The sequence shown here is derived from an EMBL/GenBank/DDBJ whole genome shotgun (WGS) entry which is preliminary data.</text>
</comment>
<accession>A0ABW9GYC0</accession>
<evidence type="ECO:0000256" key="3">
    <source>
        <dbReference type="ARBA" id="ARBA00009370"/>
    </source>
</evidence>
<keyword evidence="7" id="KW-1133">Transmembrane helix</keyword>
<dbReference type="InterPro" id="IPR019756">
    <property type="entry name" value="Pept_S26A_signal_pept_1_Ser-AS"/>
</dbReference>
<dbReference type="PANTHER" id="PTHR43390:SF1">
    <property type="entry name" value="CHLOROPLAST PROCESSING PEPTIDASE"/>
    <property type="match status" value="1"/>
</dbReference>
<dbReference type="SUPFAM" id="SSF51306">
    <property type="entry name" value="LexA/Signal peptidase"/>
    <property type="match status" value="1"/>
</dbReference>
<feature type="region of interest" description="Disordered" evidence="9">
    <location>
        <begin position="1"/>
        <end position="22"/>
    </location>
</feature>
<dbReference type="Pfam" id="PF10502">
    <property type="entry name" value="Peptidase_S26"/>
    <property type="match status" value="1"/>
</dbReference>
<evidence type="ECO:0000259" key="10">
    <source>
        <dbReference type="Pfam" id="PF10502"/>
    </source>
</evidence>
<keyword evidence="6 7" id="KW-0378">Hydrolase</keyword>
<keyword evidence="5 7" id="KW-0645">Protease</keyword>
<organism evidence="11 12">
    <name type="scientific">Peptococcus simiae</name>
    <dbReference type="NCBI Taxonomy" id="1643805"/>
    <lineage>
        <taxon>Bacteria</taxon>
        <taxon>Bacillati</taxon>
        <taxon>Bacillota</taxon>
        <taxon>Clostridia</taxon>
        <taxon>Eubacteriales</taxon>
        <taxon>Peptococcaceae</taxon>
        <taxon>Peptococcus</taxon>
    </lineage>
</organism>
<evidence type="ECO:0000256" key="7">
    <source>
        <dbReference type="RuleBase" id="RU003993"/>
    </source>
</evidence>
<feature type="domain" description="Peptidase S26" evidence="10">
    <location>
        <begin position="29"/>
        <end position="188"/>
    </location>
</feature>
<comment type="similarity">
    <text evidence="3 8">Belongs to the peptidase S26 family.</text>
</comment>
<keyword evidence="12" id="KW-1185">Reference proteome</keyword>
<protein>
    <recommendedName>
        <fullName evidence="4 7">Signal peptidase I</fullName>
        <ecNumber evidence="4 7">3.4.21.89</ecNumber>
    </recommendedName>
</protein>
<evidence type="ECO:0000256" key="1">
    <source>
        <dbReference type="ARBA" id="ARBA00000677"/>
    </source>
</evidence>
<dbReference type="InterPro" id="IPR036286">
    <property type="entry name" value="LexA/Signal_pep-like_sf"/>
</dbReference>
<evidence type="ECO:0000256" key="8">
    <source>
        <dbReference type="RuleBase" id="RU362042"/>
    </source>
</evidence>
<dbReference type="PRINTS" id="PR00727">
    <property type="entry name" value="LEADERPTASE"/>
</dbReference>
<keyword evidence="7" id="KW-0472">Membrane</keyword>
<dbReference type="GO" id="GO:0009003">
    <property type="term" value="F:signal peptidase activity"/>
    <property type="evidence" value="ECO:0007669"/>
    <property type="project" value="UniProtKB-EC"/>
</dbReference>
<evidence type="ECO:0000256" key="9">
    <source>
        <dbReference type="SAM" id="MobiDB-lite"/>
    </source>
</evidence>
<evidence type="ECO:0000256" key="4">
    <source>
        <dbReference type="ARBA" id="ARBA00013208"/>
    </source>
</evidence>
<sequence>MSRKGADAMQEEGKPDNNEQNQQKGGFVREFVVPVAIAIVLVLFLRHFIVGTYYIPSGSMIPTLGLNNQVVVTKLSYKMHEPERGDIVVFKYPVNEKEGLEEMDYVKRLIGLPGETVEVKNNTVFIDGKPLEEPYVAADTNMPDFGPVQVPEGEYFMMGDNRNHSSDSRYWGTVEEDYLIGKAQFIYWPISAWQVLG</sequence>
<evidence type="ECO:0000313" key="12">
    <source>
        <dbReference type="Proteomes" id="UP001631949"/>
    </source>
</evidence>
<evidence type="ECO:0000256" key="6">
    <source>
        <dbReference type="ARBA" id="ARBA00022801"/>
    </source>
</evidence>
<proteinExistence type="inferred from homology"/>
<dbReference type="EC" id="3.4.21.89" evidence="4 7"/>
<evidence type="ECO:0000256" key="5">
    <source>
        <dbReference type="ARBA" id="ARBA00022670"/>
    </source>
</evidence>
<reference evidence="11 12" key="1">
    <citation type="journal article" date="2016" name="Int. J. Syst. Evol. Microbiol.">
        <title>Peptococcus simiae sp. nov., isolated from rhesus macaque faeces and emended description of the genus Peptococcus.</title>
        <authorList>
            <person name="Shkoporov A.N."/>
            <person name="Efimov B.A."/>
            <person name="Kondova I."/>
            <person name="Ouwerling B."/>
            <person name="Chaplin A.V."/>
            <person name="Shcherbakova V.A."/>
            <person name="Langermans J.A.M."/>
        </authorList>
    </citation>
    <scope>NUCLEOTIDE SEQUENCE [LARGE SCALE GENOMIC DNA]</scope>
    <source>
        <strain evidence="11 12">M108</strain>
    </source>
</reference>
<gene>
    <name evidence="11" type="primary">lepB</name>
    <name evidence="11" type="ORF">ACKQTC_02895</name>
</gene>
<dbReference type="NCBIfam" id="TIGR02227">
    <property type="entry name" value="sigpep_I_bact"/>
    <property type="match status" value="1"/>
</dbReference>